<proteinExistence type="inferred from homology"/>
<dbReference type="Proteomes" id="UP000008632">
    <property type="component" value="Chromosome"/>
</dbReference>
<dbReference type="KEGG" id="psu:Psesu_0189"/>
<dbReference type="GO" id="GO:0008080">
    <property type="term" value="F:N-acetyltransferase activity"/>
    <property type="evidence" value="ECO:0007669"/>
    <property type="project" value="TreeGrafter"/>
</dbReference>
<dbReference type="HOGENOM" id="CLU_013985_41_3_6"/>
<keyword evidence="2 5" id="KW-0808">Transferase</keyword>
<dbReference type="STRING" id="743721.Psesu_0189"/>
<gene>
    <name evidence="5" type="ordered locus">Psesu_0189</name>
</gene>
<dbReference type="InterPro" id="IPR051016">
    <property type="entry name" value="Diverse_Substrate_AcTransf"/>
</dbReference>
<evidence type="ECO:0000259" key="4">
    <source>
        <dbReference type="PROSITE" id="PS51186"/>
    </source>
</evidence>
<dbReference type="Pfam" id="PF00583">
    <property type="entry name" value="Acetyltransf_1"/>
    <property type="match status" value="1"/>
</dbReference>
<dbReference type="CDD" id="cd04301">
    <property type="entry name" value="NAT_SF"/>
    <property type="match status" value="1"/>
</dbReference>
<dbReference type="PANTHER" id="PTHR10545">
    <property type="entry name" value="DIAMINE N-ACETYLTRANSFERASE"/>
    <property type="match status" value="1"/>
</dbReference>
<dbReference type="Gene3D" id="3.40.630.30">
    <property type="match status" value="1"/>
</dbReference>
<evidence type="ECO:0000256" key="3">
    <source>
        <dbReference type="ARBA" id="ARBA00023315"/>
    </source>
</evidence>
<keyword evidence="3" id="KW-0012">Acyltransferase</keyword>
<dbReference type="SUPFAM" id="SSF55729">
    <property type="entry name" value="Acyl-CoA N-acyltransferases (Nat)"/>
    <property type="match status" value="1"/>
</dbReference>
<dbReference type="EMBL" id="CP002446">
    <property type="protein sequence ID" value="ADV26051.1"/>
    <property type="molecule type" value="Genomic_DNA"/>
</dbReference>
<dbReference type="eggNOG" id="COG0456">
    <property type="taxonomic scope" value="Bacteria"/>
</dbReference>
<sequence>MSTIALRPATPSDVPLVLDLIRELAGYERLAHEAVATAEDMQAALFGPRPAAEVVIAECDGEPAGMALFFVTFSTFLGKPSLYLEDLYVRPDFRGRGIGRRLMTHLAALAVERGYGRFEWSVLDWNAPAIAFYRSLGARPMDEWTVQRVDGQALQALAAQATRDSRTG</sequence>
<evidence type="ECO:0000313" key="6">
    <source>
        <dbReference type="Proteomes" id="UP000008632"/>
    </source>
</evidence>
<organism evidence="5 6">
    <name type="scientific">Pseudoxanthomonas suwonensis (strain 11-1)</name>
    <dbReference type="NCBI Taxonomy" id="743721"/>
    <lineage>
        <taxon>Bacteria</taxon>
        <taxon>Pseudomonadati</taxon>
        <taxon>Pseudomonadota</taxon>
        <taxon>Gammaproteobacteria</taxon>
        <taxon>Lysobacterales</taxon>
        <taxon>Lysobacteraceae</taxon>
        <taxon>Pseudoxanthomonas</taxon>
    </lineage>
</organism>
<evidence type="ECO:0000256" key="1">
    <source>
        <dbReference type="ARBA" id="ARBA00008694"/>
    </source>
</evidence>
<dbReference type="PROSITE" id="PS51186">
    <property type="entry name" value="GNAT"/>
    <property type="match status" value="1"/>
</dbReference>
<dbReference type="InterPro" id="IPR016181">
    <property type="entry name" value="Acyl_CoA_acyltransferase"/>
</dbReference>
<name>E6WP78_PSEUU</name>
<accession>E6WP78</accession>
<keyword evidence="6" id="KW-1185">Reference proteome</keyword>
<dbReference type="RefSeq" id="WP_013533881.1">
    <property type="nucleotide sequence ID" value="NC_014924.1"/>
</dbReference>
<dbReference type="OrthoDB" id="9805924at2"/>
<dbReference type="InterPro" id="IPR000182">
    <property type="entry name" value="GNAT_dom"/>
</dbReference>
<protein>
    <submittedName>
        <fullName evidence="5">GCN5-related N-acetyltransferase</fullName>
    </submittedName>
</protein>
<dbReference type="FunFam" id="3.40.630.30:FF:000064">
    <property type="entry name" value="GNAT family acetyltransferase"/>
    <property type="match status" value="1"/>
</dbReference>
<dbReference type="AlphaFoldDB" id="E6WP78"/>
<feature type="domain" description="N-acetyltransferase" evidence="4">
    <location>
        <begin position="4"/>
        <end position="164"/>
    </location>
</feature>
<evidence type="ECO:0000256" key="2">
    <source>
        <dbReference type="ARBA" id="ARBA00022679"/>
    </source>
</evidence>
<comment type="similarity">
    <text evidence="1">Belongs to the acetyltransferase family.</text>
</comment>
<reference evidence="5 6" key="1">
    <citation type="submission" date="2011-01" db="EMBL/GenBank/DDBJ databases">
        <title>Complete sequence of Pseudoxanthomonas suwonensis 11-1.</title>
        <authorList>
            <consortium name="US DOE Joint Genome Institute"/>
            <person name="Lucas S."/>
            <person name="Copeland A."/>
            <person name="Lapidus A."/>
            <person name="Cheng J.-F."/>
            <person name="Goodwin L."/>
            <person name="Pitluck S."/>
            <person name="Teshima H."/>
            <person name="Detter J.C."/>
            <person name="Han C."/>
            <person name="Tapia R."/>
            <person name="Land M."/>
            <person name="Hauser L."/>
            <person name="Kyrpides N."/>
            <person name="Ivanova N."/>
            <person name="Ovchinnikova G."/>
            <person name="Siebers A.K."/>
            <person name="Allgaier M."/>
            <person name="Thelen M.P."/>
            <person name="Hugenholtz P."/>
            <person name="Gladden J."/>
            <person name="Woyke T."/>
        </authorList>
    </citation>
    <scope>NUCLEOTIDE SEQUENCE [LARGE SCALE GENOMIC DNA]</scope>
    <source>
        <strain evidence="6">11-1</strain>
    </source>
</reference>
<dbReference type="PANTHER" id="PTHR10545:SF29">
    <property type="entry name" value="GH14572P-RELATED"/>
    <property type="match status" value="1"/>
</dbReference>
<evidence type="ECO:0000313" key="5">
    <source>
        <dbReference type="EMBL" id="ADV26051.1"/>
    </source>
</evidence>